<dbReference type="RefSeq" id="WP_005426992.1">
    <property type="nucleotide sequence ID" value="NZ_CAXSOH010000005.1"/>
</dbReference>
<dbReference type="InterPro" id="IPR009057">
    <property type="entry name" value="Homeodomain-like_sf"/>
</dbReference>
<dbReference type="GeneID" id="79803282"/>
<dbReference type="SUPFAM" id="SSF46689">
    <property type="entry name" value="Homeodomain-like"/>
    <property type="match status" value="1"/>
</dbReference>
<dbReference type="EMBL" id="QRZI01000011">
    <property type="protein sequence ID" value="RGV61875.1"/>
    <property type="molecule type" value="Genomic_DNA"/>
</dbReference>
<evidence type="ECO:0000313" key="11">
    <source>
        <dbReference type="Proteomes" id="UP000265828"/>
    </source>
</evidence>
<dbReference type="InterPro" id="IPR050624">
    <property type="entry name" value="HTH-type_Tx_Regulator"/>
</dbReference>
<dbReference type="Pfam" id="PF00440">
    <property type="entry name" value="TetR_N"/>
    <property type="match status" value="1"/>
</dbReference>
<dbReference type="PANTHER" id="PTHR43479:SF11">
    <property type="entry name" value="ACREF_ENVCD OPERON REPRESSOR-RELATED"/>
    <property type="match status" value="1"/>
</dbReference>
<proteinExistence type="predicted"/>
<evidence type="ECO:0000313" key="7">
    <source>
        <dbReference type="EMBL" id="RGV61875.1"/>
    </source>
</evidence>
<protein>
    <submittedName>
        <fullName evidence="5">TetR/AcrR family transcriptional regulator</fullName>
    </submittedName>
    <submittedName>
        <fullName evidence="4">Uncharacterized HTH-type transcriptional regulator yvdT</fullName>
    </submittedName>
</protein>
<dbReference type="Proteomes" id="UP000261105">
    <property type="component" value="Unassembled WGS sequence"/>
</dbReference>
<evidence type="ECO:0000313" key="9">
    <source>
        <dbReference type="Proteomes" id="UP000095409"/>
    </source>
</evidence>
<dbReference type="Proteomes" id="UP000283928">
    <property type="component" value="Unassembled WGS sequence"/>
</dbReference>
<name>A0A174FJE1_9FIRM</name>
<evidence type="ECO:0000256" key="2">
    <source>
        <dbReference type="PROSITE-ProRule" id="PRU00335"/>
    </source>
</evidence>
<feature type="DNA-binding region" description="H-T-H motif" evidence="2">
    <location>
        <begin position="32"/>
        <end position="51"/>
    </location>
</feature>
<accession>A0A174FJE1</accession>
<evidence type="ECO:0000313" key="10">
    <source>
        <dbReference type="Proteomes" id="UP000261105"/>
    </source>
</evidence>
<evidence type="ECO:0000313" key="12">
    <source>
        <dbReference type="Proteomes" id="UP000283928"/>
    </source>
</evidence>
<gene>
    <name evidence="4" type="primary">yvdT</name>
    <name evidence="8" type="ORF">DW723_08755</name>
    <name evidence="7" type="ORF">DWW07_14105</name>
    <name evidence="6" type="ORF">DWY46_08845</name>
    <name evidence="5" type="ORF">DXB38_06910</name>
    <name evidence="4" type="ORF">ERS852394_02315</name>
</gene>
<dbReference type="PROSITE" id="PS50977">
    <property type="entry name" value="HTH_TETR_2"/>
    <property type="match status" value="1"/>
</dbReference>
<evidence type="ECO:0000256" key="1">
    <source>
        <dbReference type="ARBA" id="ARBA00023125"/>
    </source>
</evidence>
<reference evidence="4 9" key="1">
    <citation type="submission" date="2015-09" db="EMBL/GenBank/DDBJ databases">
        <authorList>
            <consortium name="Pathogen Informatics"/>
        </authorList>
    </citation>
    <scope>NUCLEOTIDE SEQUENCE [LARGE SCALE GENOMIC DNA]</scope>
    <source>
        <strain evidence="4 9">2789STDY5608837</strain>
    </source>
</reference>
<dbReference type="PRINTS" id="PR00455">
    <property type="entry name" value="HTHTETR"/>
</dbReference>
<dbReference type="EMBL" id="QSKO01000010">
    <property type="protein sequence ID" value="RHE75004.1"/>
    <property type="molecule type" value="Genomic_DNA"/>
</dbReference>
<dbReference type="InterPro" id="IPR001647">
    <property type="entry name" value="HTH_TetR"/>
</dbReference>
<dbReference type="AlphaFoldDB" id="A0A174FJE1"/>
<organism evidence="4 9">
    <name type="scientific">Blautia obeum</name>
    <dbReference type="NCBI Taxonomy" id="40520"/>
    <lineage>
        <taxon>Bacteria</taxon>
        <taxon>Bacillati</taxon>
        <taxon>Bacillota</taxon>
        <taxon>Clostridia</taxon>
        <taxon>Lachnospirales</taxon>
        <taxon>Lachnospiraceae</taxon>
        <taxon>Blautia</taxon>
    </lineage>
</organism>
<reference evidence="10 11" key="2">
    <citation type="submission" date="2018-08" db="EMBL/GenBank/DDBJ databases">
        <title>A genome reference for cultivated species of the human gut microbiota.</title>
        <authorList>
            <person name="Zou Y."/>
            <person name="Xue W."/>
            <person name="Luo G."/>
        </authorList>
    </citation>
    <scope>NUCLEOTIDE SEQUENCE [LARGE SCALE GENOMIC DNA]</scope>
    <source>
        <strain evidence="7 11">AF14-23</strain>
        <strain evidence="6 13">AF25-21</strain>
        <strain evidence="8 12">AM27-32LB</strain>
        <strain evidence="5 10">OM03-6</strain>
    </source>
</reference>
<evidence type="ECO:0000313" key="8">
    <source>
        <dbReference type="EMBL" id="RHE75004.1"/>
    </source>
</evidence>
<dbReference type="EMBL" id="QSUZ01000006">
    <property type="protein sequence ID" value="RGN88224.1"/>
    <property type="molecule type" value="Genomic_DNA"/>
</dbReference>
<feature type="domain" description="HTH tetR-type" evidence="3">
    <location>
        <begin position="9"/>
        <end position="69"/>
    </location>
</feature>
<dbReference type="GO" id="GO:0003677">
    <property type="term" value="F:DNA binding"/>
    <property type="evidence" value="ECO:0007669"/>
    <property type="project" value="UniProtKB-UniRule"/>
</dbReference>
<evidence type="ECO:0000313" key="6">
    <source>
        <dbReference type="EMBL" id="RGR49427.1"/>
    </source>
</evidence>
<dbReference type="Proteomes" id="UP000095409">
    <property type="component" value="Unassembled WGS sequence"/>
</dbReference>
<dbReference type="Proteomes" id="UP000285839">
    <property type="component" value="Unassembled WGS sequence"/>
</dbReference>
<dbReference type="EMBL" id="CYZD01000012">
    <property type="protein sequence ID" value="CUO49058.1"/>
    <property type="molecule type" value="Genomic_DNA"/>
</dbReference>
<keyword evidence="1 2" id="KW-0238">DNA-binding</keyword>
<evidence type="ECO:0000259" key="3">
    <source>
        <dbReference type="PROSITE" id="PS50977"/>
    </source>
</evidence>
<evidence type="ECO:0000313" key="4">
    <source>
        <dbReference type="EMBL" id="CUO49058.1"/>
    </source>
</evidence>
<dbReference type="Proteomes" id="UP000265828">
    <property type="component" value="Unassembled WGS sequence"/>
</dbReference>
<evidence type="ECO:0000313" key="5">
    <source>
        <dbReference type="EMBL" id="RGN88224.1"/>
    </source>
</evidence>
<sequence length="207" mass="23814">MGKLESNKKKKEDALYNTAFELFTTKGTNKTTISDIVEKAGVAKGTFYLYFKDKYDIRNKLASSKTQDLFFAAYLAVRQNQITGFPAQLHFMIDHILNALKNDSQLLIFVSKNLSWNVFQAALEQKMPDRDVRFYDKYLQLIEEGHQAYEHPDLLLFSVIELASSTCYNCILYQQPVPLEEYMPYLHKSIDGILSSYQKDSSDTSAD</sequence>
<dbReference type="EMBL" id="QRUH01000005">
    <property type="protein sequence ID" value="RGR49427.1"/>
    <property type="molecule type" value="Genomic_DNA"/>
</dbReference>
<evidence type="ECO:0000313" key="13">
    <source>
        <dbReference type="Proteomes" id="UP000285839"/>
    </source>
</evidence>
<dbReference type="Gene3D" id="1.10.357.10">
    <property type="entry name" value="Tetracycline Repressor, domain 2"/>
    <property type="match status" value="1"/>
</dbReference>
<dbReference type="PANTHER" id="PTHR43479">
    <property type="entry name" value="ACREF/ENVCD OPERON REPRESSOR-RELATED"/>
    <property type="match status" value="1"/>
</dbReference>